<comment type="catalytic activity">
    <reaction evidence="11">
        <text>L-threonine + hydrogencarbonate + ATP = L-threonylcarbamoyladenylate + diphosphate + H2O</text>
        <dbReference type="Rhea" id="RHEA:36407"/>
        <dbReference type="ChEBI" id="CHEBI:15377"/>
        <dbReference type="ChEBI" id="CHEBI:17544"/>
        <dbReference type="ChEBI" id="CHEBI:30616"/>
        <dbReference type="ChEBI" id="CHEBI:33019"/>
        <dbReference type="ChEBI" id="CHEBI:57926"/>
        <dbReference type="ChEBI" id="CHEBI:73682"/>
        <dbReference type="EC" id="2.7.7.87"/>
    </reaction>
</comment>
<evidence type="ECO:0000313" key="14">
    <source>
        <dbReference type="EMBL" id="TFI01504.1"/>
    </source>
</evidence>
<dbReference type="Gene3D" id="3.90.870.10">
    <property type="entry name" value="DHBP synthase"/>
    <property type="match status" value="1"/>
</dbReference>
<name>A0ABY2K2C5_9MICC</name>
<dbReference type="SUPFAM" id="SSF55821">
    <property type="entry name" value="YrdC/RibB"/>
    <property type="match status" value="1"/>
</dbReference>
<dbReference type="InterPro" id="IPR010923">
    <property type="entry name" value="T(6)A37_SUA5"/>
</dbReference>
<evidence type="ECO:0000313" key="15">
    <source>
        <dbReference type="Proteomes" id="UP000297477"/>
    </source>
</evidence>
<keyword evidence="15" id="KW-1185">Reference proteome</keyword>
<organism evidence="14 15">
    <name type="scientific">Micrococcus lylae</name>
    <dbReference type="NCBI Taxonomy" id="1273"/>
    <lineage>
        <taxon>Bacteria</taxon>
        <taxon>Bacillati</taxon>
        <taxon>Actinomycetota</taxon>
        <taxon>Actinomycetes</taxon>
        <taxon>Micrococcales</taxon>
        <taxon>Micrococcaceae</taxon>
        <taxon>Micrococcus</taxon>
    </lineage>
</organism>
<comment type="subcellular location">
    <subcellularLocation>
        <location evidence="1">Cytoplasm</location>
    </subcellularLocation>
</comment>
<protein>
    <recommendedName>
        <fullName evidence="10">L-threonylcarbamoyladenylate synthase</fullName>
        <ecNumber evidence="3">2.7.7.87</ecNumber>
    </recommendedName>
    <alternativeName>
        <fullName evidence="10">L-threonylcarbamoyladenylate synthase</fullName>
    </alternativeName>
</protein>
<dbReference type="EMBL" id="SPKT01000001">
    <property type="protein sequence ID" value="TFI01504.1"/>
    <property type="molecule type" value="Genomic_DNA"/>
</dbReference>
<keyword evidence="7" id="KW-0548">Nucleotidyltransferase</keyword>
<evidence type="ECO:0000256" key="4">
    <source>
        <dbReference type="ARBA" id="ARBA00022490"/>
    </source>
</evidence>
<dbReference type="InterPro" id="IPR006070">
    <property type="entry name" value="Sua5-like_dom"/>
</dbReference>
<feature type="region of interest" description="Disordered" evidence="12">
    <location>
        <begin position="216"/>
        <end position="270"/>
    </location>
</feature>
<accession>A0ABY2K2C5</accession>
<evidence type="ECO:0000256" key="5">
    <source>
        <dbReference type="ARBA" id="ARBA00022679"/>
    </source>
</evidence>
<proteinExistence type="inferred from homology"/>
<keyword evidence="6" id="KW-0819">tRNA processing</keyword>
<evidence type="ECO:0000256" key="12">
    <source>
        <dbReference type="SAM" id="MobiDB-lite"/>
    </source>
</evidence>
<evidence type="ECO:0000256" key="8">
    <source>
        <dbReference type="ARBA" id="ARBA00022741"/>
    </source>
</evidence>
<feature type="domain" description="YrdC-like" evidence="13">
    <location>
        <begin position="17"/>
        <end position="202"/>
    </location>
</feature>
<evidence type="ECO:0000256" key="7">
    <source>
        <dbReference type="ARBA" id="ARBA00022695"/>
    </source>
</evidence>
<keyword evidence="5" id="KW-0808">Transferase</keyword>
<keyword evidence="4" id="KW-0963">Cytoplasm</keyword>
<dbReference type="NCBIfam" id="TIGR00057">
    <property type="entry name" value="L-threonylcarbamoyladenylate synthase"/>
    <property type="match status" value="1"/>
</dbReference>
<reference evidence="14 15" key="1">
    <citation type="submission" date="2019-03" db="EMBL/GenBank/DDBJ databases">
        <title>Reclassification of Micrococcus aloeverae and Micrococcus yunnanensis as later heterotypic synonyms of Micrococcus luteus.</title>
        <authorList>
            <person name="Huang C.-H."/>
        </authorList>
    </citation>
    <scope>NUCLEOTIDE SEQUENCE [LARGE SCALE GENOMIC DNA]</scope>
    <source>
        <strain evidence="14 15">BCRC 12151</strain>
    </source>
</reference>
<gene>
    <name evidence="14" type="ORF">E4A49_00290</name>
</gene>
<evidence type="ECO:0000256" key="6">
    <source>
        <dbReference type="ARBA" id="ARBA00022694"/>
    </source>
</evidence>
<evidence type="ECO:0000256" key="10">
    <source>
        <dbReference type="ARBA" id="ARBA00029774"/>
    </source>
</evidence>
<evidence type="ECO:0000256" key="11">
    <source>
        <dbReference type="ARBA" id="ARBA00048366"/>
    </source>
</evidence>
<keyword evidence="9" id="KW-0067">ATP-binding</keyword>
<dbReference type="RefSeq" id="WP_067189183.1">
    <property type="nucleotide sequence ID" value="NZ_SPKT01000001.1"/>
</dbReference>
<comment type="caution">
    <text evidence="14">The sequence shown here is derived from an EMBL/GenBank/DDBJ whole genome shotgun (WGS) entry which is preliminary data.</text>
</comment>
<evidence type="ECO:0000259" key="13">
    <source>
        <dbReference type="PROSITE" id="PS51163"/>
    </source>
</evidence>
<dbReference type="InterPro" id="IPR017945">
    <property type="entry name" value="DHBP_synth_RibB-like_a/b_dom"/>
</dbReference>
<dbReference type="InterPro" id="IPR050156">
    <property type="entry name" value="TC-AMP_synthase_SUA5"/>
</dbReference>
<evidence type="ECO:0000256" key="2">
    <source>
        <dbReference type="ARBA" id="ARBA00007663"/>
    </source>
</evidence>
<evidence type="ECO:0000256" key="3">
    <source>
        <dbReference type="ARBA" id="ARBA00012584"/>
    </source>
</evidence>
<comment type="similarity">
    <text evidence="2">Belongs to the SUA5 family.</text>
</comment>
<dbReference type="Proteomes" id="UP000297477">
    <property type="component" value="Unassembled WGS sequence"/>
</dbReference>
<dbReference type="Pfam" id="PF01300">
    <property type="entry name" value="Sua5_yciO_yrdC"/>
    <property type="match status" value="1"/>
</dbReference>
<dbReference type="EC" id="2.7.7.87" evidence="3"/>
<evidence type="ECO:0000256" key="9">
    <source>
        <dbReference type="ARBA" id="ARBA00022840"/>
    </source>
</evidence>
<dbReference type="PANTHER" id="PTHR17490">
    <property type="entry name" value="SUA5"/>
    <property type="match status" value="1"/>
</dbReference>
<sequence>MDRVSELIDVTDTSDLHHAVERARTALGNRECVVLPTDTVYGIGADAFSPLAVAVLLAAKGRGRTMPPPVLIADRNVMQGLAYDVPEAAEQLAAEHWPGPLTLILKSQPTLTWDLGETRGTVALRVPADPAARELLYAVGPMAVSSANRTGMAAATTVQEAQEMLGETVSVYLDGGPRAENTPSTIVDCTVTPFRVARQGALPLEVLRETVPDLLAEGEDAPPPESATPADPGTFSSVDPADGVPAPGNGGASVPEEAAEPEADEHPPRD</sequence>
<keyword evidence="8" id="KW-0547">Nucleotide-binding</keyword>
<dbReference type="PROSITE" id="PS51163">
    <property type="entry name" value="YRDC"/>
    <property type="match status" value="1"/>
</dbReference>
<dbReference type="PANTHER" id="PTHR17490:SF16">
    <property type="entry name" value="THREONYLCARBAMOYL-AMP SYNTHASE"/>
    <property type="match status" value="1"/>
</dbReference>
<evidence type="ECO:0000256" key="1">
    <source>
        <dbReference type="ARBA" id="ARBA00004496"/>
    </source>
</evidence>
<dbReference type="PIRSF" id="PIRSF004930">
    <property type="entry name" value="Tln_factor_SUA5"/>
    <property type="match status" value="1"/>
</dbReference>